<keyword evidence="1" id="KW-0690">Ribosome biogenesis</keyword>
<dbReference type="RefSeq" id="WP_183674608.1">
    <property type="nucleotide sequence ID" value="NZ_CBCRYX010000005.1"/>
</dbReference>
<reference evidence="7 8" key="1">
    <citation type="submission" date="2020-08" db="EMBL/GenBank/DDBJ databases">
        <title>Genomic Encyclopedia of Type Strains, Phase IV (KMG-IV): sequencing the most valuable type-strain genomes for metagenomic binning, comparative biology and taxonomic classification.</title>
        <authorList>
            <person name="Goeker M."/>
        </authorList>
    </citation>
    <scope>NUCLEOTIDE SEQUENCE [LARGE SCALE GENOMIC DNA]</scope>
    <source>
        <strain evidence="7 8">DSM 19163</strain>
    </source>
</reference>
<keyword evidence="3" id="KW-0378">Hydrolase</keyword>
<keyword evidence="4" id="KW-0788">Thiol protease</keyword>
<comment type="similarity">
    <text evidence="5">Belongs to the Prp family.</text>
</comment>
<name>A0A9Q2D0C6_9STAP</name>
<dbReference type="InterPro" id="IPR007422">
    <property type="entry name" value="Peptidase_Prp"/>
</dbReference>
<gene>
    <name evidence="7" type="ORF">HNQ45_001213</name>
</gene>
<organism evidence="7 8">
    <name type="scientific">Nosocomiicoccus ampullae</name>
    <dbReference type="NCBI Taxonomy" id="489910"/>
    <lineage>
        <taxon>Bacteria</taxon>
        <taxon>Bacillati</taxon>
        <taxon>Bacillota</taxon>
        <taxon>Bacilli</taxon>
        <taxon>Bacillales</taxon>
        <taxon>Staphylococcaceae</taxon>
        <taxon>Nosocomiicoccus</taxon>
    </lineage>
</organism>
<dbReference type="GO" id="GO:0042254">
    <property type="term" value="P:ribosome biogenesis"/>
    <property type="evidence" value="ECO:0007669"/>
    <property type="project" value="UniProtKB-KW"/>
</dbReference>
<dbReference type="Gene3D" id="3.30.70.1490">
    <property type="entry name" value="Cysteine protease Prp"/>
    <property type="match status" value="1"/>
</dbReference>
<proteinExistence type="inferred from homology"/>
<evidence type="ECO:0000256" key="5">
    <source>
        <dbReference type="ARBA" id="ARBA00044503"/>
    </source>
</evidence>
<dbReference type="Pfam" id="PF04327">
    <property type="entry name" value="Peptidase_Prp"/>
    <property type="match status" value="1"/>
</dbReference>
<evidence type="ECO:0000256" key="3">
    <source>
        <dbReference type="ARBA" id="ARBA00022801"/>
    </source>
</evidence>
<dbReference type="PANTHER" id="PTHR39178:SF1">
    <property type="entry name" value="RIBOSOMAL-PROCESSING CYSTEINE PROTEASE PRP"/>
    <property type="match status" value="1"/>
</dbReference>
<evidence type="ECO:0000256" key="2">
    <source>
        <dbReference type="ARBA" id="ARBA00022670"/>
    </source>
</evidence>
<sequence>MVHVEVNLKGDVVKSIEMSGHADFAAHGQDIVCAGASSVVFGATNSIFQLTNNEPVLDIDNDGGYFYLEIQESDESVNLILKTMIISLETIEESYKDYIKVTKSEVD</sequence>
<evidence type="ECO:0000313" key="7">
    <source>
        <dbReference type="EMBL" id="MBB5176326.1"/>
    </source>
</evidence>
<evidence type="ECO:0000313" key="8">
    <source>
        <dbReference type="Proteomes" id="UP000579136"/>
    </source>
</evidence>
<protein>
    <recommendedName>
        <fullName evidence="6">Ribosomal processing cysteine protease Prp</fullName>
    </recommendedName>
</protein>
<comment type="caution">
    <text evidence="7">The sequence shown here is derived from an EMBL/GenBank/DDBJ whole genome shotgun (WGS) entry which is preliminary data.</text>
</comment>
<accession>A0A9Q2D0C6</accession>
<dbReference type="InterPro" id="IPR036764">
    <property type="entry name" value="Peptidase_Prp_sf"/>
</dbReference>
<dbReference type="AlphaFoldDB" id="A0A9Q2D0C6"/>
<evidence type="ECO:0000256" key="6">
    <source>
        <dbReference type="ARBA" id="ARBA00044538"/>
    </source>
</evidence>
<keyword evidence="2" id="KW-0645">Protease</keyword>
<dbReference type="GO" id="GO:0006508">
    <property type="term" value="P:proteolysis"/>
    <property type="evidence" value="ECO:0007669"/>
    <property type="project" value="UniProtKB-KW"/>
</dbReference>
<evidence type="ECO:0000256" key="1">
    <source>
        <dbReference type="ARBA" id="ARBA00022517"/>
    </source>
</evidence>
<evidence type="ECO:0000256" key="4">
    <source>
        <dbReference type="ARBA" id="ARBA00022807"/>
    </source>
</evidence>
<dbReference type="EMBL" id="JACHHF010000006">
    <property type="protein sequence ID" value="MBB5176326.1"/>
    <property type="molecule type" value="Genomic_DNA"/>
</dbReference>
<dbReference type="SUPFAM" id="SSF118010">
    <property type="entry name" value="TM1457-like"/>
    <property type="match status" value="1"/>
</dbReference>
<dbReference type="PANTHER" id="PTHR39178">
    <property type="entry name" value="HYPOTHETICAL RIBOSOME-ASSOCIATED PROTEIN"/>
    <property type="match status" value="1"/>
</dbReference>
<dbReference type="Proteomes" id="UP000579136">
    <property type="component" value="Unassembled WGS sequence"/>
</dbReference>
<dbReference type="GO" id="GO:0008234">
    <property type="term" value="F:cysteine-type peptidase activity"/>
    <property type="evidence" value="ECO:0007669"/>
    <property type="project" value="UniProtKB-KW"/>
</dbReference>
<dbReference type="CDD" id="cd16332">
    <property type="entry name" value="Prp-like"/>
    <property type="match status" value="1"/>
</dbReference>
<keyword evidence="8" id="KW-1185">Reference proteome</keyword>